<gene>
    <name evidence="2" type="ORF">B0H17DRAFT_1131280</name>
</gene>
<name>A0AAD7DNM1_MYCRO</name>
<evidence type="ECO:0000256" key="1">
    <source>
        <dbReference type="SAM" id="MobiDB-lite"/>
    </source>
</evidence>
<dbReference type="EMBL" id="JARKIE010000037">
    <property type="protein sequence ID" value="KAJ7695655.1"/>
    <property type="molecule type" value="Genomic_DNA"/>
</dbReference>
<feature type="region of interest" description="Disordered" evidence="1">
    <location>
        <begin position="330"/>
        <end position="416"/>
    </location>
</feature>
<feature type="compositionally biased region" description="Acidic residues" evidence="1">
    <location>
        <begin position="399"/>
        <end position="410"/>
    </location>
</feature>
<keyword evidence="3" id="KW-1185">Reference proteome</keyword>
<dbReference type="Proteomes" id="UP001221757">
    <property type="component" value="Unassembled WGS sequence"/>
</dbReference>
<protein>
    <submittedName>
        <fullName evidence="2">Uncharacterized protein</fullName>
    </submittedName>
</protein>
<feature type="region of interest" description="Disordered" evidence="1">
    <location>
        <begin position="247"/>
        <end position="317"/>
    </location>
</feature>
<feature type="compositionally biased region" description="Gly residues" evidence="1">
    <location>
        <begin position="264"/>
        <end position="306"/>
    </location>
</feature>
<proteinExistence type="predicted"/>
<evidence type="ECO:0000313" key="3">
    <source>
        <dbReference type="Proteomes" id="UP001221757"/>
    </source>
</evidence>
<organism evidence="2 3">
    <name type="scientific">Mycena rosella</name>
    <name type="common">Pink bonnet</name>
    <name type="synonym">Agaricus rosellus</name>
    <dbReference type="NCBI Taxonomy" id="1033263"/>
    <lineage>
        <taxon>Eukaryota</taxon>
        <taxon>Fungi</taxon>
        <taxon>Dikarya</taxon>
        <taxon>Basidiomycota</taxon>
        <taxon>Agaricomycotina</taxon>
        <taxon>Agaricomycetes</taxon>
        <taxon>Agaricomycetidae</taxon>
        <taxon>Agaricales</taxon>
        <taxon>Marasmiineae</taxon>
        <taxon>Mycenaceae</taxon>
        <taxon>Mycena</taxon>
    </lineage>
</organism>
<evidence type="ECO:0000313" key="2">
    <source>
        <dbReference type="EMBL" id="KAJ7695655.1"/>
    </source>
</evidence>
<sequence>MNTFEEAKIVVSASVLPGGVRLKGDIPGNISKVYVHVPDTIPKPLRTPTDWHLHRGDKEVDSLFTSSNGKNSRALRYLGVAFPLMKTLGHEANLVFLMKHFHGPLDREKWALYFPMYTFIPDNPNSEIFTQKGKITAQGLQLYQFKDSDDFAPGKHTLQDALIAVNTARKSTPVATVPFMKMDAPPHPPLVYMYTEADPLELDGRIEAIHPHPITWRLHYAVTCILTWGSDEIKALAYEWNTLPKEKKAKAKVKQRLSASSYGDGDGNGRNGGDRAGGTNKGGGNGDNAGSGGTADSSGGGGGTLGGSMQKRRKTAAVDSAKVNNFYLRGGVPMSRSVGSSSGSGSGTGSSRTGSSGAPDHDIDFTEVSDDDTVLITIPEAPYGNEEERDGEKERYEEEVSTEEEEEDSGEEGKRC</sequence>
<comment type="caution">
    <text evidence="2">The sequence shown here is derived from an EMBL/GenBank/DDBJ whole genome shotgun (WGS) entry which is preliminary data.</text>
</comment>
<dbReference type="AlphaFoldDB" id="A0AAD7DNM1"/>
<reference evidence="2" key="1">
    <citation type="submission" date="2023-03" db="EMBL/GenBank/DDBJ databases">
        <title>Massive genome expansion in bonnet fungi (Mycena s.s.) driven by repeated elements and novel gene families across ecological guilds.</title>
        <authorList>
            <consortium name="Lawrence Berkeley National Laboratory"/>
            <person name="Harder C.B."/>
            <person name="Miyauchi S."/>
            <person name="Viragh M."/>
            <person name="Kuo A."/>
            <person name="Thoen E."/>
            <person name="Andreopoulos B."/>
            <person name="Lu D."/>
            <person name="Skrede I."/>
            <person name="Drula E."/>
            <person name="Henrissat B."/>
            <person name="Morin E."/>
            <person name="Kohler A."/>
            <person name="Barry K."/>
            <person name="LaButti K."/>
            <person name="Morin E."/>
            <person name="Salamov A."/>
            <person name="Lipzen A."/>
            <person name="Mereny Z."/>
            <person name="Hegedus B."/>
            <person name="Baldrian P."/>
            <person name="Stursova M."/>
            <person name="Weitz H."/>
            <person name="Taylor A."/>
            <person name="Grigoriev I.V."/>
            <person name="Nagy L.G."/>
            <person name="Martin F."/>
            <person name="Kauserud H."/>
        </authorList>
    </citation>
    <scope>NUCLEOTIDE SEQUENCE</scope>
    <source>
        <strain evidence="2">CBHHK067</strain>
    </source>
</reference>
<accession>A0AAD7DNM1</accession>
<feature type="compositionally biased region" description="Low complexity" evidence="1">
    <location>
        <begin position="330"/>
        <end position="341"/>
    </location>
</feature>